<dbReference type="CDD" id="cd16858">
    <property type="entry name" value="ING_ING3_Yng2p"/>
    <property type="match status" value="1"/>
</dbReference>
<evidence type="ECO:0000256" key="6">
    <source>
        <dbReference type="ARBA" id="ARBA00022853"/>
    </source>
</evidence>
<dbReference type="OrthoDB" id="5411773at2759"/>
<dbReference type="InterPro" id="IPR001965">
    <property type="entry name" value="Znf_PHD"/>
</dbReference>
<evidence type="ECO:0000256" key="12">
    <source>
        <dbReference type="PROSITE-ProRule" id="PRU00146"/>
    </source>
</evidence>
<dbReference type="RefSeq" id="XP_001882934.1">
    <property type="nucleotide sequence ID" value="XM_001882899.1"/>
</dbReference>
<proteinExistence type="inferred from homology"/>
<dbReference type="InterPro" id="IPR019787">
    <property type="entry name" value="Znf_PHD-finger"/>
</dbReference>
<evidence type="ECO:0000256" key="3">
    <source>
        <dbReference type="ARBA" id="ARBA00022723"/>
    </source>
</evidence>
<feature type="binding site" evidence="11">
    <location>
        <position position="311"/>
    </location>
    <ligand>
        <name>Zn(2+)</name>
        <dbReference type="ChEBI" id="CHEBI:29105"/>
        <label>1</label>
    </ligand>
</feature>
<feature type="coiled-coil region" evidence="14">
    <location>
        <begin position="88"/>
        <end position="115"/>
    </location>
</feature>
<keyword evidence="4 12" id="KW-0863">Zinc-finger</keyword>
<feature type="region of interest" description="Disordered" evidence="15">
    <location>
        <begin position="62"/>
        <end position="85"/>
    </location>
</feature>
<evidence type="ECO:0000256" key="5">
    <source>
        <dbReference type="ARBA" id="ARBA00022833"/>
    </source>
</evidence>
<comment type="function">
    <text evidence="13">Component of an histone acetyltransferase complex.</text>
</comment>
<dbReference type="Proteomes" id="UP000001194">
    <property type="component" value="Unassembled WGS sequence"/>
</dbReference>
<feature type="binding site" evidence="11">
    <location>
        <position position="308"/>
    </location>
    <ligand>
        <name>Zn(2+)</name>
        <dbReference type="ChEBI" id="CHEBI:29105"/>
        <label>1</label>
    </ligand>
</feature>
<dbReference type="PROSITE" id="PS50016">
    <property type="entry name" value="ZF_PHD_2"/>
    <property type="match status" value="1"/>
</dbReference>
<dbReference type="InterPro" id="IPR024610">
    <property type="entry name" value="ING_N_histone-binding"/>
</dbReference>
<keyword evidence="18" id="KW-1185">Reference proteome</keyword>
<feature type="site" description="Histone H3K4me3 binding" evidence="10">
    <location>
        <position position="297"/>
    </location>
</feature>
<feature type="domain" description="PHD-type" evidence="16">
    <location>
        <begin position="280"/>
        <end position="330"/>
    </location>
</feature>
<feature type="binding site" evidence="11">
    <location>
        <position position="296"/>
    </location>
    <ligand>
        <name>Zn(2+)</name>
        <dbReference type="ChEBI" id="CHEBI:29105"/>
        <label>2</label>
    </ligand>
</feature>
<sequence length="352" mass="38795">MAALAPNVEEAANIASEFIYSIDNLPHEVSHLLQEIRHREMRSQELQQEIDKDSARYIRHSLRASSSVPPSPTSRAPSPKSSLIPDKITSSYEELRELANEKRDLAQRLIDLITRTRVRLDSDLNKVRVLQGDVGVEYVPSGGLKPISATPLSSFDSMTTAGRNPAQAISESLRNALATPLVEVRQSPGTPSTTALASTSSATKRRRITTTTSVKISPVASPTKHRSASPTTVANSSHATAHQRSRLSRQIHPPAVEDVDMDAEGEEDAEGEDAEGEDERLYCFCQKQSYGDMIACDNEGDCPFEWFHLTCVGMKQPTPEKWYCSTCEPKIKAKLAAAAQPKTKKATKKRQW</sequence>
<dbReference type="Pfam" id="PF12998">
    <property type="entry name" value="ING"/>
    <property type="match status" value="1"/>
</dbReference>
<evidence type="ECO:0000313" key="17">
    <source>
        <dbReference type="EMBL" id="EDR06562.1"/>
    </source>
</evidence>
<evidence type="ECO:0000313" key="18">
    <source>
        <dbReference type="Proteomes" id="UP000001194"/>
    </source>
</evidence>
<dbReference type="HOGENOM" id="CLU_031900_2_0_1"/>
<dbReference type="SUPFAM" id="SSF57903">
    <property type="entry name" value="FYVE/PHD zinc finger"/>
    <property type="match status" value="1"/>
</dbReference>
<dbReference type="GO" id="GO:0005634">
    <property type="term" value="C:nucleus"/>
    <property type="evidence" value="ECO:0007669"/>
    <property type="project" value="UniProtKB-SubCell"/>
</dbReference>
<feature type="site" description="Histone H3K4me3 binding" evidence="10">
    <location>
        <position position="293"/>
    </location>
</feature>
<evidence type="ECO:0000256" key="15">
    <source>
        <dbReference type="SAM" id="MobiDB-lite"/>
    </source>
</evidence>
<dbReference type="GO" id="GO:0006325">
    <property type="term" value="P:chromatin organization"/>
    <property type="evidence" value="ECO:0007669"/>
    <property type="project" value="UniProtKB-KW"/>
</dbReference>
<evidence type="ECO:0000256" key="14">
    <source>
        <dbReference type="SAM" id="Coils"/>
    </source>
</evidence>
<evidence type="ECO:0000256" key="8">
    <source>
        <dbReference type="ARBA" id="ARBA00023163"/>
    </source>
</evidence>
<keyword evidence="5 11" id="KW-0862">Zinc</keyword>
<accession>B0DG14</accession>
<name>B0DG14_LACBS</name>
<keyword evidence="7" id="KW-0805">Transcription regulation</keyword>
<protein>
    <recommendedName>
        <fullName evidence="13">Chromatin modification-related protein</fullName>
    </recommendedName>
</protein>
<reference evidence="17 18" key="1">
    <citation type="journal article" date="2008" name="Nature">
        <title>The genome of Laccaria bicolor provides insights into mycorrhizal symbiosis.</title>
        <authorList>
            <person name="Martin F."/>
            <person name="Aerts A."/>
            <person name="Ahren D."/>
            <person name="Brun A."/>
            <person name="Danchin E.G.J."/>
            <person name="Duchaussoy F."/>
            <person name="Gibon J."/>
            <person name="Kohler A."/>
            <person name="Lindquist E."/>
            <person name="Pereda V."/>
            <person name="Salamov A."/>
            <person name="Shapiro H.J."/>
            <person name="Wuyts J."/>
            <person name="Blaudez D."/>
            <person name="Buee M."/>
            <person name="Brokstein P."/>
            <person name="Canbaeck B."/>
            <person name="Cohen D."/>
            <person name="Courty P.E."/>
            <person name="Coutinho P.M."/>
            <person name="Delaruelle C."/>
            <person name="Detter J.C."/>
            <person name="Deveau A."/>
            <person name="DiFazio S."/>
            <person name="Duplessis S."/>
            <person name="Fraissinet-Tachet L."/>
            <person name="Lucic E."/>
            <person name="Frey-Klett P."/>
            <person name="Fourrey C."/>
            <person name="Feussner I."/>
            <person name="Gay G."/>
            <person name="Grimwood J."/>
            <person name="Hoegger P.J."/>
            <person name="Jain P."/>
            <person name="Kilaru S."/>
            <person name="Labbe J."/>
            <person name="Lin Y.C."/>
            <person name="Legue V."/>
            <person name="Le Tacon F."/>
            <person name="Marmeisse R."/>
            <person name="Melayah D."/>
            <person name="Montanini B."/>
            <person name="Muratet M."/>
            <person name="Nehls U."/>
            <person name="Niculita-Hirzel H."/>
            <person name="Oudot-Le Secq M.P."/>
            <person name="Peter M."/>
            <person name="Quesneville H."/>
            <person name="Rajashekar B."/>
            <person name="Reich M."/>
            <person name="Rouhier N."/>
            <person name="Schmutz J."/>
            <person name="Yin T."/>
            <person name="Chalot M."/>
            <person name="Henrissat B."/>
            <person name="Kuees U."/>
            <person name="Lucas S."/>
            <person name="Van de Peer Y."/>
            <person name="Podila G.K."/>
            <person name="Polle A."/>
            <person name="Pukkila P.J."/>
            <person name="Richardson P.M."/>
            <person name="Rouze P."/>
            <person name="Sanders I.R."/>
            <person name="Stajich J.E."/>
            <person name="Tunlid A."/>
            <person name="Tuskan G."/>
            <person name="Grigoriev I.V."/>
        </authorList>
    </citation>
    <scope>NUCLEOTIDE SEQUENCE [LARGE SCALE GENOMIC DNA]</scope>
    <source>
        <strain evidence="18">S238N-H82 / ATCC MYA-4686</strain>
    </source>
</reference>
<evidence type="ECO:0000256" key="7">
    <source>
        <dbReference type="ARBA" id="ARBA00023015"/>
    </source>
</evidence>
<evidence type="ECO:0000256" key="13">
    <source>
        <dbReference type="RuleBase" id="RU361213"/>
    </source>
</evidence>
<dbReference type="Gene3D" id="3.30.40.10">
    <property type="entry name" value="Zinc/RING finger domain, C3HC4 (zinc finger)"/>
    <property type="match status" value="1"/>
</dbReference>
<dbReference type="InParanoid" id="B0DG14"/>
<feature type="compositionally biased region" description="Low complexity" evidence="15">
    <location>
        <begin position="190"/>
        <end position="202"/>
    </location>
</feature>
<organism evidence="18">
    <name type="scientific">Laccaria bicolor (strain S238N-H82 / ATCC MYA-4686)</name>
    <name type="common">Bicoloured deceiver</name>
    <name type="synonym">Laccaria laccata var. bicolor</name>
    <dbReference type="NCBI Taxonomy" id="486041"/>
    <lineage>
        <taxon>Eukaryota</taxon>
        <taxon>Fungi</taxon>
        <taxon>Dikarya</taxon>
        <taxon>Basidiomycota</taxon>
        <taxon>Agaricomycotina</taxon>
        <taxon>Agaricomycetes</taxon>
        <taxon>Agaricomycetidae</taxon>
        <taxon>Agaricales</taxon>
        <taxon>Agaricineae</taxon>
        <taxon>Hydnangiaceae</taxon>
        <taxon>Laccaria</taxon>
    </lineage>
</organism>
<dbReference type="SMART" id="SM00249">
    <property type="entry name" value="PHD"/>
    <property type="match status" value="1"/>
</dbReference>
<feature type="binding site" evidence="11">
    <location>
        <position position="327"/>
    </location>
    <ligand>
        <name>Zn(2+)</name>
        <dbReference type="ChEBI" id="CHEBI:29105"/>
        <label>2</label>
    </ligand>
</feature>
<dbReference type="GeneID" id="6078410"/>
<feature type="compositionally biased region" description="Acidic residues" evidence="15">
    <location>
        <begin position="257"/>
        <end position="275"/>
    </location>
</feature>
<keyword evidence="6 13" id="KW-0156">Chromatin regulator</keyword>
<dbReference type="AlphaFoldDB" id="B0DG14"/>
<feature type="compositionally biased region" description="Polar residues" evidence="15">
    <location>
        <begin position="228"/>
        <end position="240"/>
    </location>
</feature>
<feature type="compositionally biased region" description="Polar residues" evidence="15">
    <location>
        <begin position="63"/>
        <end position="81"/>
    </location>
</feature>
<evidence type="ECO:0000256" key="9">
    <source>
        <dbReference type="ARBA" id="ARBA00023242"/>
    </source>
</evidence>
<dbReference type="KEGG" id="lbc:LACBIDRAFT_300104"/>
<comment type="subcellular location">
    <subcellularLocation>
        <location evidence="1 13">Nucleus</location>
    </subcellularLocation>
</comment>
<evidence type="ECO:0000259" key="16">
    <source>
        <dbReference type="PROSITE" id="PS50016"/>
    </source>
</evidence>
<dbReference type="InterPro" id="IPR028651">
    <property type="entry name" value="ING_fam"/>
</dbReference>
<dbReference type="GO" id="GO:0000785">
    <property type="term" value="C:chromatin"/>
    <property type="evidence" value="ECO:0007669"/>
    <property type="project" value="UniProtKB-ARBA"/>
</dbReference>
<feature type="binding site" evidence="11">
    <location>
        <position position="283"/>
    </location>
    <ligand>
        <name>Zn(2+)</name>
        <dbReference type="ChEBI" id="CHEBI:29105"/>
        <label>1</label>
    </ligand>
</feature>
<comment type="domain">
    <text evidence="13">The PHD-type zinc finger mediates the binding to H3K4me3.</text>
</comment>
<feature type="site" description="Histone H3K4me3 binding" evidence="10">
    <location>
        <position position="306"/>
    </location>
</feature>
<dbReference type="Gene3D" id="6.10.140.1740">
    <property type="match status" value="1"/>
</dbReference>
<feature type="binding site" evidence="11">
    <location>
        <position position="324"/>
    </location>
    <ligand>
        <name>Zn(2+)</name>
        <dbReference type="ChEBI" id="CHEBI:29105"/>
        <label>2</label>
    </ligand>
</feature>
<gene>
    <name evidence="17" type="ORF">LACBIDRAFT_300104</name>
</gene>
<dbReference type="PANTHER" id="PTHR10333:SF103">
    <property type="entry name" value="INHIBITOR OF GROWTH PROTEIN 3"/>
    <property type="match status" value="1"/>
</dbReference>
<dbReference type="InterPro" id="IPR011011">
    <property type="entry name" value="Znf_FYVE_PHD"/>
</dbReference>
<dbReference type="SMART" id="SM01408">
    <property type="entry name" value="ING"/>
    <property type="match status" value="1"/>
</dbReference>
<comment type="subunit">
    <text evidence="13">Component of an histone acetyltransferase complex. Interacts with H3K4me3 and to a lesser extent with H3K4me2.</text>
</comment>
<dbReference type="GO" id="GO:0008270">
    <property type="term" value="F:zinc ion binding"/>
    <property type="evidence" value="ECO:0007669"/>
    <property type="project" value="UniProtKB-KW"/>
</dbReference>
<dbReference type="CDD" id="cd15505">
    <property type="entry name" value="PHD_ING"/>
    <property type="match status" value="1"/>
</dbReference>
<feature type="region of interest" description="Disordered" evidence="15">
    <location>
        <begin position="183"/>
        <end position="275"/>
    </location>
</feature>
<evidence type="ECO:0000256" key="11">
    <source>
        <dbReference type="PIRSR" id="PIRSR628651-51"/>
    </source>
</evidence>
<feature type="site" description="Histone H3K4me3 binding" evidence="10">
    <location>
        <position position="282"/>
    </location>
</feature>
<evidence type="ECO:0000256" key="2">
    <source>
        <dbReference type="ARBA" id="ARBA00010210"/>
    </source>
</evidence>
<evidence type="ECO:0000256" key="10">
    <source>
        <dbReference type="PIRSR" id="PIRSR628651-50"/>
    </source>
</evidence>
<dbReference type="STRING" id="486041.B0DG14"/>
<keyword evidence="3 11" id="KW-0479">Metal-binding</keyword>
<keyword evidence="14" id="KW-0175">Coiled coil</keyword>
<feature type="binding site" evidence="11">
    <location>
        <position position="302"/>
    </location>
    <ligand>
        <name>Zn(2+)</name>
        <dbReference type="ChEBI" id="CHEBI:29105"/>
        <label>2</label>
    </ligand>
</feature>
<feature type="binding site" evidence="11">
    <location>
        <position position="285"/>
    </location>
    <ligand>
        <name>Zn(2+)</name>
        <dbReference type="ChEBI" id="CHEBI:29105"/>
        <label>1</label>
    </ligand>
</feature>
<keyword evidence="8" id="KW-0804">Transcription</keyword>
<keyword evidence="9 13" id="KW-0539">Nucleus</keyword>
<dbReference type="EMBL" id="DS547108">
    <property type="protein sequence ID" value="EDR06562.1"/>
    <property type="molecule type" value="Genomic_DNA"/>
</dbReference>
<evidence type="ECO:0000256" key="1">
    <source>
        <dbReference type="ARBA" id="ARBA00004123"/>
    </source>
</evidence>
<dbReference type="PANTHER" id="PTHR10333">
    <property type="entry name" value="INHIBITOR OF GROWTH PROTEIN"/>
    <property type="match status" value="1"/>
</dbReference>
<comment type="similarity">
    <text evidence="2 13">Belongs to the ING family.</text>
</comment>
<dbReference type="InterPro" id="IPR013083">
    <property type="entry name" value="Znf_RING/FYVE/PHD"/>
</dbReference>
<evidence type="ECO:0000256" key="4">
    <source>
        <dbReference type="ARBA" id="ARBA00022771"/>
    </source>
</evidence>
<dbReference type="FunCoup" id="B0DG14">
    <property type="interactions" value="94"/>
</dbReference>